<keyword evidence="1" id="KW-0732">Signal</keyword>
<reference evidence="2 3" key="1">
    <citation type="submission" date="2019-06" db="EMBL/GenBank/DDBJ databases">
        <title>Phylogeography and genetic diversity of Francisella tularensis subsp. holarctica in France (1947-2018).</title>
        <authorList>
            <person name="Kevin M."/>
            <person name="Madani N."/>
            <person name="Maurin M."/>
        </authorList>
    </citation>
    <scope>NUCLEOTIDE SEQUENCE [LARGE SCALE GENOMIC DNA]</scope>
    <source>
        <strain evidence="2 3">ATCC 15482</strain>
    </source>
</reference>
<dbReference type="Pfam" id="PF13975">
    <property type="entry name" value="gag-asp_proteas"/>
    <property type="match status" value="1"/>
</dbReference>
<dbReference type="RefSeq" id="WP_003039185.1">
    <property type="nucleotide sequence ID" value="NZ_VJEZ01000001.1"/>
</dbReference>
<protein>
    <recommendedName>
        <fullName evidence="4">Aspartyl protease</fullName>
    </recommendedName>
</protein>
<dbReference type="EMBL" id="VJEZ01000001">
    <property type="protein sequence ID" value="MWZ39119.1"/>
    <property type="molecule type" value="Genomic_DNA"/>
</dbReference>
<accession>A0A6I4RUP6</accession>
<evidence type="ECO:0008006" key="4">
    <source>
        <dbReference type="Google" id="ProtNLM"/>
    </source>
</evidence>
<comment type="caution">
    <text evidence="2">The sequence shown here is derived from an EMBL/GenBank/DDBJ whole genome shotgun (WGS) entry which is preliminary data.</text>
</comment>
<gene>
    <name evidence="2" type="ORF">FNC33_00930</name>
</gene>
<dbReference type="PROSITE" id="PS00141">
    <property type="entry name" value="ASP_PROTEASE"/>
    <property type="match status" value="1"/>
</dbReference>
<sequence length="319" mass="36051">MFKKILLGFSFCLLIGSCYAKQLPEILKKYNYQQLKLVDTNQEFVAPYLIAKVNQNKAYILFDSGSKGVSIFNSSVTQLKLNKRQDSNYSLNMAGQKSKNHSVILDEIEIGNIHLNNIKARITTQPKKKQYPIIVIGLDFLEKYNAIFDFSRSYIYLTNRTITPKDHYLIGQKLQNNGNYLLINLTKLISQYQIILITVNNNSPVNCLVDTGTSNFTISNNYSESLGLKSTSKKTIQATDGTLTIADANISSLIINPLNIFFQKKVKLDNISATSANIEPMSKFLGVLCVLGYKELSRMNSIYDIAAARIYIRNSHKRL</sequence>
<evidence type="ECO:0000313" key="2">
    <source>
        <dbReference type="EMBL" id="MWZ39119.1"/>
    </source>
</evidence>
<dbReference type="SUPFAM" id="SSF50630">
    <property type="entry name" value="Acid proteases"/>
    <property type="match status" value="1"/>
</dbReference>
<feature type="signal peptide" evidence="1">
    <location>
        <begin position="1"/>
        <end position="20"/>
    </location>
</feature>
<proteinExistence type="predicted"/>
<dbReference type="GO" id="GO:0006508">
    <property type="term" value="P:proteolysis"/>
    <property type="evidence" value="ECO:0007669"/>
    <property type="project" value="InterPro"/>
</dbReference>
<organism evidence="2 3">
    <name type="scientific">Francisella tularensis</name>
    <dbReference type="NCBI Taxonomy" id="263"/>
    <lineage>
        <taxon>Bacteria</taxon>
        <taxon>Pseudomonadati</taxon>
        <taxon>Pseudomonadota</taxon>
        <taxon>Gammaproteobacteria</taxon>
        <taxon>Thiotrichales</taxon>
        <taxon>Francisellaceae</taxon>
        <taxon>Francisella</taxon>
    </lineage>
</organism>
<dbReference type="CDD" id="cd05483">
    <property type="entry name" value="retropepsin_like_bacteria"/>
    <property type="match status" value="1"/>
</dbReference>
<dbReference type="AlphaFoldDB" id="A0A6I4RUP6"/>
<dbReference type="Pfam" id="PF13650">
    <property type="entry name" value="Asp_protease_2"/>
    <property type="match status" value="1"/>
</dbReference>
<dbReference type="InterPro" id="IPR034122">
    <property type="entry name" value="Retropepsin-like_bacterial"/>
</dbReference>
<evidence type="ECO:0000256" key="1">
    <source>
        <dbReference type="SAM" id="SignalP"/>
    </source>
</evidence>
<dbReference type="PROSITE" id="PS51257">
    <property type="entry name" value="PROKAR_LIPOPROTEIN"/>
    <property type="match status" value="1"/>
</dbReference>
<name>A0A6I4RUP6_FRATU</name>
<dbReference type="Proteomes" id="UP000469081">
    <property type="component" value="Unassembled WGS sequence"/>
</dbReference>
<dbReference type="GO" id="GO:0004190">
    <property type="term" value="F:aspartic-type endopeptidase activity"/>
    <property type="evidence" value="ECO:0007669"/>
    <property type="project" value="InterPro"/>
</dbReference>
<dbReference type="InterPro" id="IPR001969">
    <property type="entry name" value="Aspartic_peptidase_AS"/>
</dbReference>
<feature type="chain" id="PRO_5026179317" description="Aspartyl protease" evidence="1">
    <location>
        <begin position="21"/>
        <end position="319"/>
    </location>
</feature>
<evidence type="ECO:0000313" key="3">
    <source>
        <dbReference type="Proteomes" id="UP000469081"/>
    </source>
</evidence>
<dbReference type="Gene3D" id="2.40.70.10">
    <property type="entry name" value="Acid Proteases"/>
    <property type="match status" value="2"/>
</dbReference>
<dbReference type="InterPro" id="IPR021109">
    <property type="entry name" value="Peptidase_aspartic_dom_sf"/>
</dbReference>